<proteinExistence type="predicted"/>
<reference evidence="1" key="2">
    <citation type="submission" date="2022-01" db="EMBL/GenBank/DDBJ databases">
        <authorList>
            <person name="Yamashiro T."/>
            <person name="Shiraishi A."/>
            <person name="Satake H."/>
            <person name="Nakayama K."/>
        </authorList>
    </citation>
    <scope>NUCLEOTIDE SEQUENCE</scope>
</reference>
<comment type="caution">
    <text evidence="1">The sequence shown here is derived from an EMBL/GenBank/DDBJ whole genome shotgun (WGS) entry which is preliminary data.</text>
</comment>
<sequence length="113" mass="13536">MAQQPMRSEEELCPSNKRVAINISNMRLNPDEIHIEPLFNITLKIFKKYSLINVITLTIEAPKIYMQQFWHTVYKNENNRKYYFFLDYQCFEIGAELLRCALKTSPRQPDQPY</sequence>
<organism evidence="1 2">
    <name type="scientific">Tanacetum coccineum</name>
    <dbReference type="NCBI Taxonomy" id="301880"/>
    <lineage>
        <taxon>Eukaryota</taxon>
        <taxon>Viridiplantae</taxon>
        <taxon>Streptophyta</taxon>
        <taxon>Embryophyta</taxon>
        <taxon>Tracheophyta</taxon>
        <taxon>Spermatophyta</taxon>
        <taxon>Magnoliopsida</taxon>
        <taxon>eudicotyledons</taxon>
        <taxon>Gunneridae</taxon>
        <taxon>Pentapetalae</taxon>
        <taxon>asterids</taxon>
        <taxon>campanulids</taxon>
        <taxon>Asterales</taxon>
        <taxon>Asteraceae</taxon>
        <taxon>Asteroideae</taxon>
        <taxon>Anthemideae</taxon>
        <taxon>Anthemidinae</taxon>
        <taxon>Tanacetum</taxon>
    </lineage>
</organism>
<name>A0ABQ5BC31_9ASTR</name>
<protein>
    <submittedName>
        <fullName evidence="1">Uncharacterized protein</fullName>
    </submittedName>
</protein>
<evidence type="ECO:0000313" key="2">
    <source>
        <dbReference type="Proteomes" id="UP001151760"/>
    </source>
</evidence>
<dbReference type="Proteomes" id="UP001151760">
    <property type="component" value="Unassembled WGS sequence"/>
</dbReference>
<gene>
    <name evidence="1" type="ORF">Tco_0859468</name>
</gene>
<dbReference type="EMBL" id="BQNB010013146">
    <property type="protein sequence ID" value="GJT12426.1"/>
    <property type="molecule type" value="Genomic_DNA"/>
</dbReference>
<accession>A0ABQ5BC31</accession>
<evidence type="ECO:0000313" key="1">
    <source>
        <dbReference type="EMBL" id="GJT12426.1"/>
    </source>
</evidence>
<reference evidence="1" key="1">
    <citation type="journal article" date="2022" name="Int. J. Mol. Sci.">
        <title>Draft Genome of Tanacetum Coccineum: Genomic Comparison of Closely Related Tanacetum-Family Plants.</title>
        <authorList>
            <person name="Yamashiro T."/>
            <person name="Shiraishi A."/>
            <person name="Nakayama K."/>
            <person name="Satake H."/>
        </authorList>
    </citation>
    <scope>NUCLEOTIDE SEQUENCE</scope>
</reference>
<keyword evidence="2" id="KW-1185">Reference proteome</keyword>